<keyword evidence="1" id="KW-0812">Transmembrane</keyword>
<keyword evidence="1" id="KW-0472">Membrane</keyword>
<evidence type="ECO:0000313" key="2">
    <source>
        <dbReference type="EMBL" id="QIJ32629.1"/>
    </source>
</evidence>
<keyword evidence="1" id="KW-1133">Transmembrane helix</keyword>
<feature type="transmembrane region" description="Helical" evidence="1">
    <location>
        <begin position="84"/>
        <end position="107"/>
    </location>
</feature>
<feature type="transmembrane region" description="Helical" evidence="1">
    <location>
        <begin position="342"/>
        <end position="365"/>
    </location>
</feature>
<sequence>MLLIREAKLFQFTFRIIVGLYTVVSHVNNLHLLYKRQGCQFRAPMTLVFHITVWLFTAALAVLSDGYSLSCWRQTGAPLHVDGLVLFWLGTAYNTGLILIGFSVVFLVTDRIMAVLIPLFDRVSLFPFLIGFSLLTGATLMITTAATELPVSRRSDTLSFYATAFRNHANDLFKVRAALGVLNLILVVVFVLSIHYKIRRPRSRNAFIEKVAVCSGITQVTCCVMPQFIRYMLQDKDASRSAFVHVYYAMSFVIDALTTTYVLRNVVKNLTRCNGVACLQNNWISAAQRRPWSTGFIRSQCACAFLYVIIIVTGRRINKFLNSDGINMSKNTKEGQKKLNKVMVLQATYPGVIVCLPIVMATLMAQLKMDASWTGMYFAPSISAIPIINAVTVMLVIPSFRKRILRIAKATVYTKSTIQETSEHTHTGMEIH</sequence>
<reference evidence="4" key="1">
    <citation type="submission" date="2016-11" db="UniProtKB">
        <authorList>
            <consortium name="WormBaseParasite"/>
        </authorList>
    </citation>
    <scope>IDENTIFICATION</scope>
</reference>
<feature type="transmembrane region" description="Helical" evidence="1">
    <location>
        <begin position="12"/>
        <end position="34"/>
    </location>
</feature>
<protein>
    <submittedName>
        <fullName evidence="2 4">Srj-4</fullName>
    </submittedName>
</protein>
<proteinExistence type="evidence at transcript level"/>
<evidence type="ECO:0000313" key="3">
    <source>
        <dbReference type="Proteomes" id="UP000095284"/>
    </source>
</evidence>
<dbReference type="PANTHER" id="PTHR45907">
    <property type="entry name" value="SERPENTINE RECEPTOR, CLASS J"/>
    <property type="match status" value="1"/>
</dbReference>
<dbReference type="PANTHER" id="PTHR45907:SF16">
    <property type="entry name" value="SERPENTINE RECEPTOR, CLASS J"/>
    <property type="match status" value="1"/>
</dbReference>
<dbReference type="Pfam" id="PF10319">
    <property type="entry name" value="7TM_GPCR_Srj"/>
    <property type="match status" value="1"/>
</dbReference>
<feature type="transmembrane region" description="Helical" evidence="1">
    <location>
        <begin position="119"/>
        <end position="142"/>
    </location>
</feature>
<feature type="transmembrane region" description="Helical" evidence="1">
    <location>
        <begin position="242"/>
        <end position="263"/>
    </location>
</feature>
<dbReference type="WBParaSite" id="BXY_0521100.1">
    <property type="protein sequence ID" value="BXY_0521100.1"/>
    <property type="gene ID" value="BXY_0521100"/>
</dbReference>
<feature type="transmembrane region" description="Helical" evidence="1">
    <location>
        <begin position="175"/>
        <end position="194"/>
    </location>
</feature>
<dbReference type="InterPro" id="IPR019423">
    <property type="entry name" value="7TM_GPCR_serpentine_rcpt_Srj"/>
</dbReference>
<dbReference type="EMBL" id="MN206771">
    <property type="protein sequence ID" value="QIJ32629.1"/>
    <property type="molecule type" value="mRNA"/>
</dbReference>
<reference evidence="2" key="2">
    <citation type="submission" date="2019-07" db="EMBL/GenBank/DDBJ databases">
        <authorList>
            <person name="Zhao M."/>
            <person name="Zhao L."/>
            <person name="Sun J."/>
        </authorList>
    </citation>
    <scope>NUCLEOTIDE SEQUENCE</scope>
    <source>
        <tissue evidence="2">Whole body</tissue>
    </source>
</reference>
<evidence type="ECO:0000313" key="4">
    <source>
        <dbReference type="WBParaSite" id="BXY_0521100.1"/>
    </source>
</evidence>
<dbReference type="AlphaFoldDB" id="A0A1I7RWU8"/>
<feature type="transmembrane region" description="Helical" evidence="1">
    <location>
        <begin position="377"/>
        <end position="397"/>
    </location>
</feature>
<name>A0A1I7RWU8_BURXY</name>
<organism evidence="3 4">
    <name type="scientific">Bursaphelenchus xylophilus</name>
    <name type="common">Pinewood nematode worm</name>
    <name type="synonym">Aphelenchoides xylophilus</name>
    <dbReference type="NCBI Taxonomy" id="6326"/>
    <lineage>
        <taxon>Eukaryota</taxon>
        <taxon>Metazoa</taxon>
        <taxon>Ecdysozoa</taxon>
        <taxon>Nematoda</taxon>
        <taxon>Chromadorea</taxon>
        <taxon>Rhabditida</taxon>
        <taxon>Tylenchina</taxon>
        <taxon>Tylenchomorpha</taxon>
        <taxon>Aphelenchoidea</taxon>
        <taxon>Aphelenchoididae</taxon>
        <taxon>Bursaphelenchus</taxon>
    </lineage>
</organism>
<accession>A0A1I7RWU8</accession>
<evidence type="ECO:0000256" key="1">
    <source>
        <dbReference type="SAM" id="Phobius"/>
    </source>
</evidence>
<dbReference type="Proteomes" id="UP000095284">
    <property type="component" value="Unplaced"/>
</dbReference>
<feature type="transmembrane region" description="Helical" evidence="1">
    <location>
        <begin position="46"/>
        <end position="64"/>
    </location>
</feature>